<gene>
    <name evidence="3" type="ORF">SAMN04488500_11788</name>
</gene>
<dbReference type="PANTHER" id="PTHR43428:SF1">
    <property type="entry name" value="ARSENATE REDUCTASE"/>
    <property type="match status" value="1"/>
</dbReference>
<dbReference type="InterPro" id="IPR023485">
    <property type="entry name" value="Ptyr_pPase"/>
</dbReference>
<dbReference type="InterPro" id="IPR036196">
    <property type="entry name" value="Ptyr_pPase_sf"/>
</dbReference>
<evidence type="ECO:0000256" key="1">
    <source>
        <dbReference type="ARBA" id="ARBA00022849"/>
    </source>
</evidence>
<proteinExistence type="predicted"/>
<dbReference type="Proteomes" id="UP000192738">
    <property type="component" value="Unassembled WGS sequence"/>
</dbReference>
<dbReference type="EMBL" id="FWXI01000017">
    <property type="protein sequence ID" value="SMC99688.1"/>
    <property type="molecule type" value="Genomic_DNA"/>
</dbReference>
<organism evidence="3 4">
    <name type="scientific">Sporomusa malonica</name>
    <dbReference type="NCBI Taxonomy" id="112901"/>
    <lineage>
        <taxon>Bacteria</taxon>
        <taxon>Bacillati</taxon>
        <taxon>Bacillota</taxon>
        <taxon>Negativicutes</taxon>
        <taxon>Selenomonadales</taxon>
        <taxon>Sporomusaceae</taxon>
        <taxon>Sporomusa</taxon>
    </lineage>
</organism>
<name>A0A1W2DRD0_9FIRM</name>
<dbReference type="SUPFAM" id="SSF52788">
    <property type="entry name" value="Phosphotyrosine protein phosphatases I"/>
    <property type="match status" value="1"/>
</dbReference>
<dbReference type="SMART" id="SM00226">
    <property type="entry name" value="LMWPc"/>
    <property type="match status" value="1"/>
</dbReference>
<dbReference type="PANTHER" id="PTHR43428">
    <property type="entry name" value="ARSENATE REDUCTASE"/>
    <property type="match status" value="1"/>
</dbReference>
<dbReference type="RefSeq" id="WP_084577249.1">
    <property type="nucleotide sequence ID" value="NZ_CP155572.1"/>
</dbReference>
<reference evidence="3 4" key="1">
    <citation type="submission" date="2017-04" db="EMBL/GenBank/DDBJ databases">
        <authorList>
            <person name="Afonso C.L."/>
            <person name="Miller P.J."/>
            <person name="Scott M.A."/>
            <person name="Spackman E."/>
            <person name="Goraichik I."/>
            <person name="Dimitrov K.M."/>
            <person name="Suarez D.L."/>
            <person name="Swayne D.E."/>
        </authorList>
    </citation>
    <scope>NUCLEOTIDE SEQUENCE [LARGE SCALE GENOMIC DNA]</scope>
    <source>
        <strain evidence="3 4">DSM 5090</strain>
    </source>
</reference>
<sequence length="141" mass="16084">METKKKKVLFLCTHNSARSQIAEGLLRTLYGDRYEAFSAGAEPTTLNPYVVKVMLEIGIDLSGHHSKSINEFRKISFDYVVTVCDKAKDLECPFYYGLKVDDVSFPDPSDFKGSDEDILCKVRDVRDEIKNYIIKTFGEQK</sequence>
<evidence type="ECO:0000313" key="3">
    <source>
        <dbReference type="EMBL" id="SMC99688.1"/>
    </source>
</evidence>
<dbReference type="STRING" id="112901.SAMN04488500_11788"/>
<dbReference type="Gene3D" id="3.40.50.2300">
    <property type="match status" value="1"/>
</dbReference>
<accession>A0A1W2DRD0</accession>
<keyword evidence="1" id="KW-0059">Arsenical resistance</keyword>
<feature type="domain" description="Phosphotyrosine protein phosphatase I" evidence="2">
    <location>
        <begin position="6"/>
        <end position="139"/>
    </location>
</feature>
<keyword evidence="4" id="KW-1185">Reference proteome</keyword>
<protein>
    <submittedName>
        <fullName evidence="3">Arsenate reductase</fullName>
    </submittedName>
</protein>
<dbReference type="AlphaFoldDB" id="A0A1W2DRD0"/>
<dbReference type="Pfam" id="PF01451">
    <property type="entry name" value="LMWPc"/>
    <property type="match status" value="1"/>
</dbReference>
<dbReference type="CDD" id="cd16345">
    <property type="entry name" value="LMWP_ArsC"/>
    <property type="match status" value="1"/>
</dbReference>
<evidence type="ECO:0000313" key="4">
    <source>
        <dbReference type="Proteomes" id="UP000192738"/>
    </source>
</evidence>
<dbReference type="GO" id="GO:0046685">
    <property type="term" value="P:response to arsenic-containing substance"/>
    <property type="evidence" value="ECO:0007669"/>
    <property type="project" value="UniProtKB-KW"/>
</dbReference>
<evidence type="ECO:0000259" key="2">
    <source>
        <dbReference type="SMART" id="SM00226"/>
    </source>
</evidence>
<dbReference type="OrthoDB" id="9784339at2"/>